<name>A0ACC2AGB6_DIPCM</name>
<dbReference type="EMBL" id="CM055113">
    <property type="protein sequence ID" value="KAJ7516610.1"/>
    <property type="molecule type" value="Genomic_DNA"/>
</dbReference>
<comment type="caution">
    <text evidence="1">The sequence shown here is derived from an EMBL/GenBank/DDBJ whole genome shotgun (WGS) entry which is preliminary data.</text>
</comment>
<evidence type="ECO:0000313" key="1">
    <source>
        <dbReference type="EMBL" id="KAJ7516610.1"/>
    </source>
</evidence>
<sequence>MQSMGDSYASLVSRSGDKPVQCIYWPDAFDQHLASKLTRGMKVDVGVEMRDGRAEENSSVGLRDSSGNELNGIGGLGKTFQAAGERLQSLRVPQAVVAFAQAAVKVNDLPGWPLLSPAKVQMQKCEKCSQEFYSPLNYRRHIRIHRRSLHANKQEDFRKEKTRILAFWNKLTLETAFQILSIKNTMIEDLSGMATVRALTALIQQPRLSLLPQTFIKSGTALLDILQGKGLAHPIPADELFSILDDASENTFLCGGTSASVQRFVYRGEAGQLGLEDRNLVASLAFLMEQKLVNAWMIDKDTEALRCQKELVEEEEAAQKRRQKILEKKRQKKLRQKEKEKKEGLLQLLFHDQENDLIDDDSILRLEEEGDSPFGSGSSSMSLASSKKDLNRTETSDLQMAQFVAQLEENILLKSMHTFDQLVRSASEEELRDEEPQMSIGYILPSQEESGFELVDKLSNMKHKSEHSPTLETAVPLHNDRVDQEMFPALFQGEDEIIQSESNNTWKHSKSLRYQKSVSSKQKAGNNSQERIRFEQVEFSLQTMRNFTDANSTERENLGQVMNKVSSSKSLFTNGMKGEQSVSVTTAESNSLLPKFQQYNSKLSEQSRASANVLSGNAVWTKKTRLSSSVDQSKNIEESTAITPTSDGRKDSLDIASFQTLPAETLKTNKIICPSLASNHNVSLPLSGALSSSSYKPSDSNEVHETGCTSRRTLQCLNPQPYVLNEEVISGITTSQDPSNLSVGPDVSVEKSRVLNTSNVGENGLSHIHNTFEPVGSFGNELLIGSLKVPLNTFVADTVAHEDAQVMAREAKIAQEWCKKKDDNFYTKCLDQRWLSISDLAVAAFLSQRWNLAIKALEAAVSSA</sequence>
<dbReference type="Proteomes" id="UP001162992">
    <property type="component" value="Chromosome 22"/>
</dbReference>
<evidence type="ECO:0000313" key="2">
    <source>
        <dbReference type="Proteomes" id="UP001162992"/>
    </source>
</evidence>
<reference evidence="2" key="1">
    <citation type="journal article" date="2024" name="Proc. Natl. Acad. Sci. U.S.A.">
        <title>Extraordinary preservation of gene collinearity over three hundred million years revealed in homosporous lycophytes.</title>
        <authorList>
            <person name="Li C."/>
            <person name="Wickell D."/>
            <person name="Kuo L.Y."/>
            <person name="Chen X."/>
            <person name="Nie B."/>
            <person name="Liao X."/>
            <person name="Peng D."/>
            <person name="Ji J."/>
            <person name="Jenkins J."/>
            <person name="Williams M."/>
            <person name="Shu S."/>
            <person name="Plott C."/>
            <person name="Barry K."/>
            <person name="Rajasekar S."/>
            <person name="Grimwood J."/>
            <person name="Han X."/>
            <person name="Sun S."/>
            <person name="Hou Z."/>
            <person name="He W."/>
            <person name="Dai G."/>
            <person name="Sun C."/>
            <person name="Schmutz J."/>
            <person name="Leebens-Mack J.H."/>
            <person name="Li F.W."/>
            <person name="Wang L."/>
        </authorList>
    </citation>
    <scope>NUCLEOTIDE SEQUENCE [LARGE SCALE GENOMIC DNA]</scope>
    <source>
        <strain evidence="2">cv. PW_Plant_1</strain>
    </source>
</reference>
<organism evidence="1 2">
    <name type="scientific">Diphasiastrum complanatum</name>
    <name type="common">Issler's clubmoss</name>
    <name type="synonym">Lycopodium complanatum</name>
    <dbReference type="NCBI Taxonomy" id="34168"/>
    <lineage>
        <taxon>Eukaryota</taxon>
        <taxon>Viridiplantae</taxon>
        <taxon>Streptophyta</taxon>
        <taxon>Embryophyta</taxon>
        <taxon>Tracheophyta</taxon>
        <taxon>Lycopodiopsida</taxon>
        <taxon>Lycopodiales</taxon>
        <taxon>Lycopodiaceae</taxon>
        <taxon>Lycopodioideae</taxon>
        <taxon>Diphasiastrum</taxon>
    </lineage>
</organism>
<gene>
    <name evidence="1" type="ORF">O6H91_22G064400</name>
</gene>
<protein>
    <submittedName>
        <fullName evidence="1">Uncharacterized protein</fullName>
    </submittedName>
</protein>
<proteinExistence type="predicted"/>
<keyword evidence="2" id="KW-1185">Reference proteome</keyword>
<accession>A0ACC2AGB6</accession>